<organism evidence="2 3">
    <name type="scientific">Puccinia sorghi</name>
    <dbReference type="NCBI Taxonomy" id="27349"/>
    <lineage>
        <taxon>Eukaryota</taxon>
        <taxon>Fungi</taxon>
        <taxon>Dikarya</taxon>
        <taxon>Basidiomycota</taxon>
        <taxon>Pucciniomycotina</taxon>
        <taxon>Pucciniomycetes</taxon>
        <taxon>Pucciniales</taxon>
        <taxon>Pucciniaceae</taxon>
        <taxon>Puccinia</taxon>
    </lineage>
</organism>
<accession>A0A0L6US96</accession>
<name>A0A0L6US96_9BASI</name>
<dbReference type="STRING" id="27349.A0A0L6US96"/>
<feature type="compositionally biased region" description="Pro residues" evidence="1">
    <location>
        <begin position="275"/>
        <end position="284"/>
    </location>
</feature>
<dbReference type="EMBL" id="LAVV01009039">
    <property type="protein sequence ID" value="KNZ51364.1"/>
    <property type="molecule type" value="Genomic_DNA"/>
</dbReference>
<sequence length="309" mass="33161">MFPSQLCVRNEIKGDCNGSAGGATVSVTGGTINGTIPLGSFTLPLPLHAHPEQHQHQNSHGHNEPVYFTGETTIVTSRIGDKHNGNDGLLDDGYYSNNARRMQGDINHTGLDNRHNHSKQASDASNVGVNNSSPAMTTTASNKMKKKNKKKKTRPSLAQPMNPVVPTRAPSQLNPLTRKSCVDPPGVHPANQTLTPNAAAAPASQNPPSTQKRKTTVTNLLSSNINNSISLSTITNSNSNNISHQPTEREQIRVFWMPYGSDLKAKVDKNLPGAYPKPPGPGPFPRSIDIMMTSTHPTTQAPSKKAVPK</sequence>
<dbReference type="Proteomes" id="UP000037035">
    <property type="component" value="Unassembled WGS sequence"/>
</dbReference>
<evidence type="ECO:0000256" key="1">
    <source>
        <dbReference type="SAM" id="MobiDB-lite"/>
    </source>
</evidence>
<dbReference type="VEuPathDB" id="FungiDB:VP01_3984g1"/>
<evidence type="ECO:0000313" key="3">
    <source>
        <dbReference type="Proteomes" id="UP000037035"/>
    </source>
</evidence>
<proteinExistence type="predicted"/>
<dbReference type="AlphaFoldDB" id="A0A0L6US96"/>
<evidence type="ECO:0000313" key="2">
    <source>
        <dbReference type="EMBL" id="KNZ51364.1"/>
    </source>
</evidence>
<feature type="compositionally biased region" description="Basic residues" evidence="1">
    <location>
        <begin position="143"/>
        <end position="154"/>
    </location>
</feature>
<comment type="caution">
    <text evidence="2">The sequence shown here is derived from an EMBL/GenBank/DDBJ whole genome shotgun (WGS) entry which is preliminary data.</text>
</comment>
<feature type="compositionally biased region" description="Low complexity" evidence="1">
    <location>
        <begin position="189"/>
        <end position="210"/>
    </location>
</feature>
<reference evidence="2 3" key="1">
    <citation type="submission" date="2015-08" db="EMBL/GenBank/DDBJ databases">
        <title>Next Generation Sequencing and Analysis of the Genome of Puccinia sorghi L Schw, the Causal Agent of Maize Common Rust.</title>
        <authorList>
            <person name="Rochi L."/>
            <person name="Burguener G."/>
            <person name="Darino M."/>
            <person name="Turjanski A."/>
            <person name="Kreff E."/>
            <person name="Dieguez M.J."/>
            <person name="Sacco F."/>
        </authorList>
    </citation>
    <scope>NUCLEOTIDE SEQUENCE [LARGE SCALE GENOMIC DNA]</scope>
    <source>
        <strain evidence="2 3">RO10H11247</strain>
    </source>
</reference>
<feature type="compositionally biased region" description="Polar residues" evidence="1">
    <location>
        <begin position="119"/>
        <end position="134"/>
    </location>
</feature>
<feature type="compositionally biased region" description="Polar residues" evidence="1">
    <location>
        <begin position="292"/>
        <end position="302"/>
    </location>
</feature>
<feature type="region of interest" description="Disordered" evidence="1">
    <location>
        <begin position="271"/>
        <end position="309"/>
    </location>
</feature>
<dbReference type="OrthoDB" id="21629at2759"/>
<protein>
    <submittedName>
        <fullName evidence="2">Uncharacterized protein</fullName>
    </submittedName>
</protein>
<gene>
    <name evidence="2" type="ORF">VP01_3984g1</name>
</gene>
<keyword evidence="3" id="KW-1185">Reference proteome</keyword>
<feature type="region of interest" description="Disordered" evidence="1">
    <location>
        <begin position="103"/>
        <end position="215"/>
    </location>
</feature>